<evidence type="ECO:0000256" key="1">
    <source>
        <dbReference type="SAM" id="MobiDB-lite"/>
    </source>
</evidence>
<proteinExistence type="predicted"/>
<reference evidence="2" key="1">
    <citation type="journal article" date="2023" name="Science">
        <title>Elucidation of the pathway for biosynthesis of saponin adjuvants from the soapbark tree.</title>
        <authorList>
            <person name="Reed J."/>
            <person name="Orme A."/>
            <person name="El-Demerdash A."/>
            <person name="Owen C."/>
            <person name="Martin L.B.B."/>
            <person name="Misra R.C."/>
            <person name="Kikuchi S."/>
            <person name="Rejzek M."/>
            <person name="Martin A.C."/>
            <person name="Harkess A."/>
            <person name="Leebens-Mack J."/>
            <person name="Louveau T."/>
            <person name="Stephenson M.J."/>
            <person name="Osbourn A."/>
        </authorList>
    </citation>
    <scope>NUCLEOTIDE SEQUENCE</scope>
    <source>
        <strain evidence="2">S10</strain>
    </source>
</reference>
<dbReference type="Proteomes" id="UP001163823">
    <property type="component" value="Unassembled WGS sequence"/>
</dbReference>
<keyword evidence="3" id="KW-1185">Reference proteome</keyword>
<sequence>MSEYQLPSYISGTTEGIEFSPVQITPENATIPNKLPTGLTNNGSQEKDAAVGQSVPASSVDQNQFLTESVVLEEHPDEYNCFENETNLDKADEFSAWLRKIMFEGQIDPQDSDSFTSRESQGAYGSG</sequence>
<feature type="region of interest" description="Disordered" evidence="1">
    <location>
        <begin position="27"/>
        <end position="58"/>
    </location>
</feature>
<evidence type="ECO:0000313" key="3">
    <source>
        <dbReference type="Proteomes" id="UP001163823"/>
    </source>
</evidence>
<dbReference type="KEGG" id="qsa:O6P43_034447"/>
<evidence type="ECO:0000313" key="2">
    <source>
        <dbReference type="EMBL" id="KAJ7942516.1"/>
    </source>
</evidence>
<dbReference type="AlphaFoldDB" id="A0AAD7KN25"/>
<dbReference type="EMBL" id="JARAOO010000030">
    <property type="protein sequence ID" value="KAJ7942516.1"/>
    <property type="molecule type" value="Genomic_DNA"/>
</dbReference>
<protein>
    <submittedName>
        <fullName evidence="2">Two-component response regulator ORR24</fullName>
    </submittedName>
</protein>
<feature type="region of interest" description="Disordered" evidence="1">
    <location>
        <begin position="108"/>
        <end position="127"/>
    </location>
</feature>
<name>A0AAD7KN25_QUISA</name>
<comment type="caution">
    <text evidence="2">The sequence shown here is derived from an EMBL/GenBank/DDBJ whole genome shotgun (WGS) entry which is preliminary data.</text>
</comment>
<accession>A0AAD7KN25</accession>
<organism evidence="2 3">
    <name type="scientific">Quillaja saponaria</name>
    <name type="common">Soap bark tree</name>
    <dbReference type="NCBI Taxonomy" id="32244"/>
    <lineage>
        <taxon>Eukaryota</taxon>
        <taxon>Viridiplantae</taxon>
        <taxon>Streptophyta</taxon>
        <taxon>Embryophyta</taxon>
        <taxon>Tracheophyta</taxon>
        <taxon>Spermatophyta</taxon>
        <taxon>Magnoliopsida</taxon>
        <taxon>eudicotyledons</taxon>
        <taxon>Gunneridae</taxon>
        <taxon>Pentapetalae</taxon>
        <taxon>rosids</taxon>
        <taxon>fabids</taxon>
        <taxon>Fabales</taxon>
        <taxon>Quillajaceae</taxon>
        <taxon>Quillaja</taxon>
    </lineage>
</organism>
<gene>
    <name evidence="2" type="ORF">O6P43_034447</name>
</gene>